<dbReference type="OrthoDB" id="5575062at2759"/>
<dbReference type="EMBL" id="DS547091">
    <property type="protein sequence ID" value="EDR16031.1"/>
    <property type="molecule type" value="Genomic_DNA"/>
</dbReference>
<dbReference type="AlphaFoldDB" id="B0CP17"/>
<dbReference type="RefSeq" id="XP_001874239.1">
    <property type="nucleotide sequence ID" value="XM_001874204.1"/>
</dbReference>
<dbReference type="Proteomes" id="UP000001194">
    <property type="component" value="Unassembled WGS sequence"/>
</dbReference>
<name>B0CP17_LACBS</name>
<proteinExistence type="predicted"/>
<accession>B0CP17</accession>
<sequence>MDLGISIPLTRCRSFLGIVFQNATNCLPLLIHNSARNPVLAECSVEIHSRDILDLPGPDVFKLVVSRQVCKNS</sequence>
<protein>
    <submittedName>
        <fullName evidence="1">Predicted protein</fullName>
    </submittedName>
</protein>
<gene>
    <name evidence="1" type="ORF">LACBIDRAFT_301680</name>
</gene>
<dbReference type="HOGENOM" id="CLU_2705224_0_0_1"/>
<dbReference type="GeneID" id="6069915"/>
<dbReference type="KEGG" id="lbc:LACBIDRAFT_301680"/>
<reference evidence="1 2" key="1">
    <citation type="journal article" date="2008" name="Nature">
        <title>The genome of Laccaria bicolor provides insights into mycorrhizal symbiosis.</title>
        <authorList>
            <person name="Martin F."/>
            <person name="Aerts A."/>
            <person name="Ahren D."/>
            <person name="Brun A."/>
            <person name="Danchin E.G.J."/>
            <person name="Duchaussoy F."/>
            <person name="Gibon J."/>
            <person name="Kohler A."/>
            <person name="Lindquist E."/>
            <person name="Pereda V."/>
            <person name="Salamov A."/>
            <person name="Shapiro H.J."/>
            <person name="Wuyts J."/>
            <person name="Blaudez D."/>
            <person name="Buee M."/>
            <person name="Brokstein P."/>
            <person name="Canbaeck B."/>
            <person name="Cohen D."/>
            <person name="Courty P.E."/>
            <person name="Coutinho P.M."/>
            <person name="Delaruelle C."/>
            <person name="Detter J.C."/>
            <person name="Deveau A."/>
            <person name="DiFazio S."/>
            <person name="Duplessis S."/>
            <person name="Fraissinet-Tachet L."/>
            <person name="Lucic E."/>
            <person name="Frey-Klett P."/>
            <person name="Fourrey C."/>
            <person name="Feussner I."/>
            <person name="Gay G."/>
            <person name="Grimwood J."/>
            <person name="Hoegger P.J."/>
            <person name="Jain P."/>
            <person name="Kilaru S."/>
            <person name="Labbe J."/>
            <person name="Lin Y.C."/>
            <person name="Legue V."/>
            <person name="Le Tacon F."/>
            <person name="Marmeisse R."/>
            <person name="Melayah D."/>
            <person name="Montanini B."/>
            <person name="Muratet M."/>
            <person name="Nehls U."/>
            <person name="Niculita-Hirzel H."/>
            <person name="Oudot-Le Secq M.P."/>
            <person name="Peter M."/>
            <person name="Quesneville H."/>
            <person name="Rajashekar B."/>
            <person name="Reich M."/>
            <person name="Rouhier N."/>
            <person name="Schmutz J."/>
            <person name="Yin T."/>
            <person name="Chalot M."/>
            <person name="Henrissat B."/>
            <person name="Kuees U."/>
            <person name="Lucas S."/>
            <person name="Van de Peer Y."/>
            <person name="Podila G.K."/>
            <person name="Polle A."/>
            <person name="Pukkila P.J."/>
            <person name="Richardson P.M."/>
            <person name="Rouze P."/>
            <person name="Sanders I.R."/>
            <person name="Stajich J.E."/>
            <person name="Tunlid A."/>
            <person name="Tuskan G."/>
            <person name="Grigoriev I.V."/>
        </authorList>
    </citation>
    <scope>NUCLEOTIDE SEQUENCE [LARGE SCALE GENOMIC DNA]</scope>
    <source>
        <strain evidence="2">S238N-H82 / ATCC MYA-4686</strain>
    </source>
</reference>
<dbReference type="InParanoid" id="B0CP17"/>
<keyword evidence="2" id="KW-1185">Reference proteome</keyword>
<evidence type="ECO:0000313" key="2">
    <source>
        <dbReference type="Proteomes" id="UP000001194"/>
    </source>
</evidence>
<evidence type="ECO:0000313" key="1">
    <source>
        <dbReference type="EMBL" id="EDR16031.1"/>
    </source>
</evidence>
<organism evidence="2">
    <name type="scientific">Laccaria bicolor (strain S238N-H82 / ATCC MYA-4686)</name>
    <name type="common">Bicoloured deceiver</name>
    <name type="synonym">Laccaria laccata var. bicolor</name>
    <dbReference type="NCBI Taxonomy" id="486041"/>
    <lineage>
        <taxon>Eukaryota</taxon>
        <taxon>Fungi</taxon>
        <taxon>Dikarya</taxon>
        <taxon>Basidiomycota</taxon>
        <taxon>Agaricomycotina</taxon>
        <taxon>Agaricomycetes</taxon>
        <taxon>Agaricomycetidae</taxon>
        <taxon>Agaricales</taxon>
        <taxon>Agaricineae</taxon>
        <taxon>Hydnangiaceae</taxon>
        <taxon>Laccaria</taxon>
    </lineage>
</organism>